<comment type="caution">
    <text evidence="1">The sequence shown here is derived from an EMBL/GenBank/DDBJ whole genome shotgun (WGS) entry which is preliminary data.</text>
</comment>
<accession>A0AAV0XHP5</accession>
<gene>
    <name evidence="1" type="ORF">MEUPH1_LOCUS21982</name>
</gene>
<reference evidence="1 2" key="1">
    <citation type="submission" date="2023-01" db="EMBL/GenBank/DDBJ databases">
        <authorList>
            <person name="Whitehead M."/>
        </authorList>
    </citation>
    <scope>NUCLEOTIDE SEQUENCE [LARGE SCALE GENOMIC DNA]</scope>
</reference>
<name>A0AAV0XHP5_9HEMI</name>
<dbReference type="EMBL" id="CARXXK010000004">
    <property type="protein sequence ID" value="CAI6367513.1"/>
    <property type="molecule type" value="Genomic_DNA"/>
</dbReference>
<dbReference type="Proteomes" id="UP001160148">
    <property type="component" value="Unassembled WGS sequence"/>
</dbReference>
<keyword evidence="2" id="KW-1185">Reference proteome</keyword>
<organism evidence="1 2">
    <name type="scientific">Macrosiphum euphorbiae</name>
    <name type="common">potato aphid</name>
    <dbReference type="NCBI Taxonomy" id="13131"/>
    <lineage>
        <taxon>Eukaryota</taxon>
        <taxon>Metazoa</taxon>
        <taxon>Ecdysozoa</taxon>
        <taxon>Arthropoda</taxon>
        <taxon>Hexapoda</taxon>
        <taxon>Insecta</taxon>
        <taxon>Pterygota</taxon>
        <taxon>Neoptera</taxon>
        <taxon>Paraneoptera</taxon>
        <taxon>Hemiptera</taxon>
        <taxon>Sternorrhyncha</taxon>
        <taxon>Aphidomorpha</taxon>
        <taxon>Aphidoidea</taxon>
        <taxon>Aphididae</taxon>
        <taxon>Macrosiphini</taxon>
        <taxon>Macrosiphum</taxon>
    </lineage>
</organism>
<evidence type="ECO:0000313" key="2">
    <source>
        <dbReference type="Proteomes" id="UP001160148"/>
    </source>
</evidence>
<evidence type="ECO:0000313" key="1">
    <source>
        <dbReference type="EMBL" id="CAI6367513.1"/>
    </source>
</evidence>
<proteinExistence type="predicted"/>
<protein>
    <submittedName>
        <fullName evidence="1">Uncharacterized protein</fullName>
    </submittedName>
</protein>
<dbReference type="AlphaFoldDB" id="A0AAV0XHP5"/>
<sequence length="74" mass="8038">MALALFSLNSGPTYTATDGSTSSLHWSRCSLSQPGSRSSSTFCRSSNVRLIGRTRKRFRLLSESTSWSSLNGCS</sequence>